<feature type="transmembrane region" description="Helical" evidence="18">
    <location>
        <begin position="325"/>
        <end position="346"/>
    </location>
</feature>
<reference evidence="20" key="2">
    <citation type="journal article" date="2020" name="Int. J. Biol. Macromol.">
        <title>Five mitochondrial genomes of black fungus gnats (Sciaridae) and their phylogenetic implications.</title>
        <authorList>
            <person name="Miao X."/>
            <person name="Huang J."/>
            <person name="Menzel F."/>
            <person name="Wang Q."/>
            <person name="Wei Q."/>
            <person name="Lin X.-L."/>
            <person name="Wu H."/>
        </authorList>
    </citation>
    <scope>NUCLEOTIDE SEQUENCE</scope>
</reference>
<evidence type="ECO:0000256" key="16">
    <source>
        <dbReference type="ARBA" id="ARBA00023136"/>
    </source>
</evidence>
<dbReference type="InterPro" id="IPR001750">
    <property type="entry name" value="ND/Mrp_TM"/>
</dbReference>
<dbReference type="PRINTS" id="PR01436">
    <property type="entry name" value="NADHDHGNASE2"/>
</dbReference>
<dbReference type="Pfam" id="PF00361">
    <property type="entry name" value="Proton_antipo_M"/>
    <property type="match status" value="1"/>
</dbReference>
<feature type="transmembrane region" description="Helical" evidence="18">
    <location>
        <begin position="57"/>
        <end position="80"/>
    </location>
</feature>
<proteinExistence type="inferred from homology"/>
<evidence type="ECO:0000256" key="4">
    <source>
        <dbReference type="ARBA" id="ARBA00012944"/>
    </source>
</evidence>
<keyword evidence="14 18" id="KW-0830">Ubiquinone</keyword>
<protein>
    <recommendedName>
        <fullName evidence="5 18">NADH-ubiquinone oxidoreductase chain 2</fullName>
        <ecNumber evidence="4 18">7.1.1.2</ecNumber>
    </recommendedName>
</protein>
<keyword evidence="16 18" id="KW-0472">Membrane</keyword>
<evidence type="ECO:0000256" key="3">
    <source>
        <dbReference type="ARBA" id="ARBA00007012"/>
    </source>
</evidence>
<dbReference type="PANTHER" id="PTHR46552:SF1">
    <property type="entry name" value="NADH-UBIQUINONE OXIDOREDUCTASE CHAIN 2"/>
    <property type="match status" value="1"/>
</dbReference>
<dbReference type="InterPro" id="IPR003917">
    <property type="entry name" value="NADH_UbQ_OxRdtase_chain2"/>
</dbReference>
<evidence type="ECO:0000256" key="14">
    <source>
        <dbReference type="ARBA" id="ARBA00023075"/>
    </source>
</evidence>
<comment type="function">
    <text evidence="1">Core subunit of the mitochondrial membrane respiratory chain NADH dehydrogenase (Complex I) that is believed to belong to the minimal assembly required for catalysis. Complex I functions in the transfer of electrons from NADH to the respiratory chain. The immediate electron acceptor for the enzyme is believed to be ubiquinone.</text>
</comment>
<keyword evidence="12 18" id="KW-1133">Transmembrane helix</keyword>
<keyword evidence="11 18" id="KW-0249">Electron transport</keyword>
<keyword evidence="8 18" id="KW-0812">Transmembrane</keyword>
<comment type="similarity">
    <text evidence="3 18">Belongs to the complex I subunit 2 family.</text>
</comment>
<evidence type="ECO:0000256" key="17">
    <source>
        <dbReference type="ARBA" id="ARBA00049551"/>
    </source>
</evidence>
<sequence>MMKNLSKVLFMMMMLMGTVITMSSNSWLGLWMGLEINLLSFIPLIMNTNNLNSSEAALNYFLVQAFASTIILFSMIFTMINEKVIFFMNLSMKTNFMALKLMTMTLMLKMGAAPFHFWFPNVMENITWMSCLMLMTWQKLAPMMIISYMINMNNLFLIFVIMSTFVGAIGGLNQTSMRKLLAFSSINHMGWMITAIMFNENLWFIYFTIYSMLNFSIVYLFNIFQIFYLNQMYSLFMNSYFLKFSLLTSILSLGGLPPFLGFIPKWLIIQSLLFMKLNLINMFMIYMSMITLFYYLKISFSAFMFNYSEFNFMLKNYFKPTNFMIMTMSNFISLFSFFLIIELTWINM</sequence>
<keyword evidence="15 18" id="KW-0496">Mitochondrion</keyword>
<organism evidence="20">
    <name type="scientific">Bradysia sp. XQM-2020</name>
    <dbReference type="NCBI Taxonomy" id="2715249"/>
    <lineage>
        <taxon>Eukaryota</taxon>
        <taxon>Metazoa</taxon>
        <taxon>Ecdysozoa</taxon>
        <taxon>Arthropoda</taxon>
        <taxon>Hexapoda</taxon>
        <taxon>Insecta</taxon>
        <taxon>Pterygota</taxon>
        <taxon>Neoptera</taxon>
        <taxon>Endopterygota</taxon>
        <taxon>Diptera</taxon>
        <taxon>Nematocera</taxon>
        <taxon>Sciaroidea</taxon>
        <taxon>Sciaridae</taxon>
        <taxon>Bradysia</taxon>
    </lineage>
</organism>
<dbReference type="InterPro" id="IPR050175">
    <property type="entry name" value="Complex_I_Subunit_2"/>
</dbReference>
<evidence type="ECO:0000256" key="9">
    <source>
        <dbReference type="ARBA" id="ARBA00022792"/>
    </source>
</evidence>
<evidence type="ECO:0000256" key="5">
    <source>
        <dbReference type="ARBA" id="ARBA00021008"/>
    </source>
</evidence>
<feature type="transmembrane region" description="Helical" evidence="18">
    <location>
        <begin position="204"/>
        <end position="228"/>
    </location>
</feature>
<feature type="domain" description="NADH:quinone oxidoreductase/Mrp antiporter transmembrane" evidence="19">
    <location>
        <begin position="24"/>
        <end position="291"/>
    </location>
</feature>
<keyword evidence="13 18" id="KW-0520">NAD</keyword>
<keyword evidence="6" id="KW-0813">Transport</keyword>
<feature type="transmembrane region" description="Helical" evidence="18">
    <location>
        <begin position="283"/>
        <end position="305"/>
    </location>
</feature>
<keyword evidence="10 18" id="KW-1278">Translocase</keyword>
<evidence type="ECO:0000256" key="15">
    <source>
        <dbReference type="ARBA" id="ARBA00023128"/>
    </source>
</evidence>
<evidence type="ECO:0000256" key="1">
    <source>
        <dbReference type="ARBA" id="ARBA00003257"/>
    </source>
</evidence>
<evidence type="ECO:0000256" key="6">
    <source>
        <dbReference type="ARBA" id="ARBA00022448"/>
    </source>
</evidence>
<evidence type="ECO:0000256" key="8">
    <source>
        <dbReference type="ARBA" id="ARBA00022692"/>
    </source>
</evidence>
<feature type="transmembrane region" description="Helical" evidence="18">
    <location>
        <begin position="240"/>
        <end position="263"/>
    </location>
</feature>
<dbReference type="EC" id="7.1.1.2" evidence="4 18"/>
<evidence type="ECO:0000256" key="11">
    <source>
        <dbReference type="ARBA" id="ARBA00022982"/>
    </source>
</evidence>
<evidence type="ECO:0000256" key="10">
    <source>
        <dbReference type="ARBA" id="ARBA00022967"/>
    </source>
</evidence>
<comment type="subcellular location">
    <subcellularLocation>
        <location evidence="2 18">Mitochondrion inner membrane</location>
        <topology evidence="2 18">Multi-pass membrane protein</topology>
    </subcellularLocation>
</comment>
<feature type="transmembrane region" description="Helical" evidence="18">
    <location>
        <begin position="140"/>
        <end position="168"/>
    </location>
</feature>
<dbReference type="GO" id="GO:0006120">
    <property type="term" value="P:mitochondrial electron transport, NADH to ubiquinone"/>
    <property type="evidence" value="ECO:0007669"/>
    <property type="project" value="InterPro"/>
</dbReference>
<geneLocation type="mitochondrion" evidence="20"/>
<dbReference type="PANTHER" id="PTHR46552">
    <property type="entry name" value="NADH-UBIQUINONE OXIDOREDUCTASE CHAIN 2"/>
    <property type="match status" value="1"/>
</dbReference>
<gene>
    <name evidence="20" type="primary">ND2</name>
</gene>
<dbReference type="GO" id="GO:0008137">
    <property type="term" value="F:NADH dehydrogenase (ubiquinone) activity"/>
    <property type="evidence" value="ECO:0007669"/>
    <property type="project" value="UniProtKB-EC"/>
</dbReference>
<feature type="transmembrane region" description="Helical" evidence="18">
    <location>
        <begin position="101"/>
        <end position="120"/>
    </location>
</feature>
<dbReference type="GO" id="GO:0005743">
    <property type="term" value="C:mitochondrial inner membrane"/>
    <property type="evidence" value="ECO:0007669"/>
    <property type="project" value="UniProtKB-SubCell"/>
</dbReference>
<keyword evidence="7 18" id="KW-0679">Respiratory chain</keyword>
<evidence type="ECO:0000313" key="20">
    <source>
        <dbReference type="EMBL" id="QIH95738.1"/>
    </source>
</evidence>
<reference evidence="20" key="1">
    <citation type="submission" date="2019-07" db="EMBL/GenBank/DDBJ databases">
        <authorList>
            <person name="Miao X.-Q."/>
        </authorList>
    </citation>
    <scope>NUCLEOTIDE SEQUENCE</scope>
</reference>
<name>A0A6G7GC78_9DIPT</name>
<accession>A0A6G7GC78</accession>
<evidence type="ECO:0000256" key="7">
    <source>
        <dbReference type="ARBA" id="ARBA00022660"/>
    </source>
</evidence>
<dbReference type="AlphaFoldDB" id="A0A6G7GC78"/>
<comment type="catalytic activity">
    <reaction evidence="17 18">
        <text>a ubiquinone + NADH + 5 H(+)(in) = a ubiquinol + NAD(+) + 4 H(+)(out)</text>
        <dbReference type="Rhea" id="RHEA:29091"/>
        <dbReference type="Rhea" id="RHEA-COMP:9565"/>
        <dbReference type="Rhea" id="RHEA-COMP:9566"/>
        <dbReference type="ChEBI" id="CHEBI:15378"/>
        <dbReference type="ChEBI" id="CHEBI:16389"/>
        <dbReference type="ChEBI" id="CHEBI:17976"/>
        <dbReference type="ChEBI" id="CHEBI:57540"/>
        <dbReference type="ChEBI" id="CHEBI:57945"/>
        <dbReference type="EC" id="7.1.1.2"/>
    </reaction>
</comment>
<dbReference type="EMBL" id="MN161585">
    <property type="protein sequence ID" value="QIH95738.1"/>
    <property type="molecule type" value="Genomic_DNA"/>
</dbReference>
<evidence type="ECO:0000256" key="2">
    <source>
        <dbReference type="ARBA" id="ARBA00004448"/>
    </source>
</evidence>
<evidence type="ECO:0000256" key="18">
    <source>
        <dbReference type="RuleBase" id="RU003403"/>
    </source>
</evidence>
<evidence type="ECO:0000259" key="19">
    <source>
        <dbReference type="Pfam" id="PF00361"/>
    </source>
</evidence>
<evidence type="ECO:0000256" key="13">
    <source>
        <dbReference type="ARBA" id="ARBA00023027"/>
    </source>
</evidence>
<evidence type="ECO:0000256" key="12">
    <source>
        <dbReference type="ARBA" id="ARBA00022989"/>
    </source>
</evidence>
<comment type="function">
    <text evidence="18">Core subunit of the mitochondrial membrane respiratory chain NADH dehydrogenase (Complex I) which catalyzes electron transfer from NADH through the respiratory chain, using ubiquinone as an electron acceptor. Essential for the catalytic activity and assembly of complex I.</text>
</comment>
<keyword evidence="9 18" id="KW-0999">Mitochondrion inner membrane</keyword>